<protein>
    <submittedName>
        <fullName evidence="1 2">Uncharacterized protein</fullName>
    </submittedName>
</protein>
<reference evidence="1" key="1">
    <citation type="submission" date="2009-11" db="EMBL/GenBank/DDBJ databases">
        <authorList>
            <consortium name="The Broad Institute Genome Sequencing Platform"/>
            <person name="Ward D."/>
            <person name="Feldgarden M."/>
            <person name="Earl A."/>
            <person name="Young S.K."/>
            <person name="Zeng Q."/>
            <person name="Koehrsen M."/>
            <person name="Alvarado L."/>
            <person name="Berlin A."/>
            <person name="Bochicchio J."/>
            <person name="Borenstein D."/>
            <person name="Chapman S.B."/>
            <person name="Chen Z."/>
            <person name="Engels R."/>
            <person name="Freedman E."/>
            <person name="Gellesch M."/>
            <person name="Goldberg J."/>
            <person name="Griggs A."/>
            <person name="Gujja S."/>
            <person name="Heilman E."/>
            <person name="Heiman D."/>
            <person name="Hepburn T."/>
            <person name="Howarth C."/>
            <person name="Jen D."/>
            <person name="Larson L."/>
            <person name="Lewis B."/>
            <person name="Mehta T."/>
            <person name="Park D."/>
            <person name="Pearson M."/>
            <person name="Roberts A."/>
            <person name="Saif S."/>
            <person name="Shea T."/>
            <person name="Shenoy N."/>
            <person name="Sisk P."/>
            <person name="Stolte C."/>
            <person name="Sykes S."/>
            <person name="Thomson T."/>
            <person name="Walk T."/>
            <person name="White J."/>
            <person name="Yandava C."/>
            <person name="Izard J."/>
            <person name="Baranova O.V."/>
            <person name="Blanton J.M."/>
            <person name="Tanner A.C."/>
            <person name="Dewhirst F.E."/>
            <person name="Haas B."/>
            <person name="Nusbaum C."/>
            <person name="Birren B."/>
        </authorList>
    </citation>
    <scope>NUCLEOTIDE SEQUENCE [LARGE SCALE GENOMIC DNA]</scope>
    <source>
        <strain evidence="1">1-1 BBBD Race 1</strain>
    </source>
</reference>
<accession>A0A180GBL3</accession>
<dbReference type="Proteomes" id="UP000005240">
    <property type="component" value="Unassembled WGS sequence"/>
</dbReference>
<gene>
    <name evidence="1" type="ORF">PTTG_28583</name>
</gene>
<dbReference type="EMBL" id="ADAS02000119">
    <property type="protein sequence ID" value="OAV89742.1"/>
    <property type="molecule type" value="Genomic_DNA"/>
</dbReference>
<evidence type="ECO:0000313" key="1">
    <source>
        <dbReference type="EMBL" id="OAV89742.1"/>
    </source>
</evidence>
<keyword evidence="3" id="KW-1185">Reference proteome</keyword>
<proteinExistence type="predicted"/>
<dbReference type="EnsemblFungi" id="PTTG_28583-t43_1">
    <property type="protein sequence ID" value="PTTG_28583-t43_1-p1"/>
    <property type="gene ID" value="PTTG_28583"/>
</dbReference>
<sequence length="147" mass="16183">MASEGFLQDQLLRDLQLTAGRIPSFDAFRAQRGQLLSACPSSDRLEEPLKQTNWSDFAHILIRGEHCTLCAYGTDCLVATFILGIQNELTNNEMDQFLSSRLPRSGNLRRMNPGIGSTFNLIISKPSTASEVAAIIDLSSHQSSPTQ</sequence>
<evidence type="ECO:0000313" key="2">
    <source>
        <dbReference type="EnsemblFungi" id="PTTG_28583-t43_1-p1"/>
    </source>
</evidence>
<reference evidence="1" key="2">
    <citation type="submission" date="2016-05" db="EMBL/GenBank/DDBJ databases">
        <title>Comparative analysis highlights variable genome content of wheat rusts and divergence of the mating loci.</title>
        <authorList>
            <person name="Cuomo C.A."/>
            <person name="Bakkeren G."/>
            <person name="Szabo L."/>
            <person name="Khalil H."/>
            <person name="Joly D."/>
            <person name="Goldberg J."/>
            <person name="Young S."/>
            <person name="Zeng Q."/>
            <person name="Fellers J."/>
        </authorList>
    </citation>
    <scope>NUCLEOTIDE SEQUENCE [LARGE SCALE GENOMIC DNA]</scope>
    <source>
        <strain evidence="1">1-1 BBBD Race 1</strain>
    </source>
</reference>
<dbReference type="AlphaFoldDB" id="A0A180GBL3"/>
<reference evidence="2 3" key="3">
    <citation type="journal article" date="2017" name="G3 (Bethesda)">
        <title>Comparative analysis highlights variable genome content of wheat rusts and divergence of the mating loci.</title>
        <authorList>
            <person name="Cuomo C.A."/>
            <person name="Bakkeren G."/>
            <person name="Khalil H.B."/>
            <person name="Panwar V."/>
            <person name="Joly D."/>
            <person name="Linning R."/>
            <person name="Sakthikumar S."/>
            <person name="Song X."/>
            <person name="Adiconis X."/>
            <person name="Fan L."/>
            <person name="Goldberg J.M."/>
            <person name="Levin J.Z."/>
            <person name="Young S."/>
            <person name="Zeng Q."/>
            <person name="Anikster Y."/>
            <person name="Bruce M."/>
            <person name="Wang M."/>
            <person name="Yin C."/>
            <person name="McCallum B."/>
            <person name="Szabo L.J."/>
            <person name="Hulbert S."/>
            <person name="Chen X."/>
            <person name="Fellers J.P."/>
        </authorList>
    </citation>
    <scope>NUCLEOTIDE SEQUENCE</scope>
    <source>
        <strain evidence="2">isolate 1-1 / race 1 (BBBD)</strain>
        <strain evidence="3">Isolate 1-1 / race 1 (BBBD)</strain>
    </source>
</reference>
<organism evidence="1">
    <name type="scientific">Puccinia triticina (isolate 1-1 / race 1 (BBBD))</name>
    <name type="common">Brown leaf rust fungus</name>
    <dbReference type="NCBI Taxonomy" id="630390"/>
    <lineage>
        <taxon>Eukaryota</taxon>
        <taxon>Fungi</taxon>
        <taxon>Dikarya</taxon>
        <taxon>Basidiomycota</taxon>
        <taxon>Pucciniomycotina</taxon>
        <taxon>Pucciniomycetes</taxon>
        <taxon>Pucciniales</taxon>
        <taxon>Pucciniaceae</taxon>
        <taxon>Puccinia</taxon>
    </lineage>
</organism>
<reference evidence="2" key="4">
    <citation type="submission" date="2025-05" db="UniProtKB">
        <authorList>
            <consortium name="EnsemblFungi"/>
        </authorList>
    </citation>
    <scope>IDENTIFICATION</scope>
    <source>
        <strain evidence="2">isolate 1-1 / race 1 (BBBD)</strain>
    </source>
</reference>
<name>A0A180GBL3_PUCT1</name>
<dbReference type="VEuPathDB" id="FungiDB:PTTG_28583"/>
<evidence type="ECO:0000313" key="3">
    <source>
        <dbReference type="Proteomes" id="UP000005240"/>
    </source>
</evidence>